<evidence type="ECO:0000256" key="7">
    <source>
        <dbReference type="ARBA" id="ARBA00023315"/>
    </source>
</evidence>
<dbReference type="PRINTS" id="PR01210">
    <property type="entry name" value="GGTRANSPTASE"/>
</dbReference>
<dbReference type="NCBIfam" id="TIGR00066">
    <property type="entry name" value="g_glut_trans"/>
    <property type="match status" value="1"/>
</dbReference>
<evidence type="ECO:0000256" key="5">
    <source>
        <dbReference type="ARBA" id="ARBA00022801"/>
    </source>
</evidence>
<evidence type="ECO:0000256" key="8">
    <source>
        <dbReference type="ARBA" id="ARBA00047417"/>
    </source>
</evidence>
<dbReference type="PANTHER" id="PTHR43199">
    <property type="entry name" value="GLUTATHIONE HYDROLASE"/>
    <property type="match status" value="1"/>
</dbReference>
<keyword evidence="6 11" id="KW-0865">Zymogen</keyword>
<comment type="subunit">
    <text evidence="11">This enzyme consists of two polypeptide chains, which are synthesized in precursor form from a single polypeptide.</text>
</comment>
<dbReference type="InterPro" id="IPR051792">
    <property type="entry name" value="GGT_bact"/>
</dbReference>
<evidence type="ECO:0000256" key="9">
    <source>
        <dbReference type="PIRSR" id="PIRSR600101-1"/>
    </source>
</evidence>
<dbReference type="GO" id="GO:0006750">
    <property type="term" value="P:glutathione biosynthetic process"/>
    <property type="evidence" value="ECO:0007669"/>
    <property type="project" value="UniProtKB-KW"/>
</dbReference>
<keyword evidence="13" id="KW-1185">Reference proteome</keyword>
<dbReference type="EC" id="2.3.2.2" evidence="11"/>
<evidence type="ECO:0000256" key="6">
    <source>
        <dbReference type="ARBA" id="ARBA00023145"/>
    </source>
</evidence>
<keyword evidence="5 11" id="KW-0378">Hydrolase</keyword>
<dbReference type="InterPro" id="IPR043138">
    <property type="entry name" value="GGT_lsub"/>
</dbReference>
<gene>
    <name evidence="12" type="primary">ggt</name>
    <name evidence="12" type="ORF">MJB10_12310</name>
</gene>
<dbReference type="GO" id="GO:0036374">
    <property type="term" value="F:glutathione hydrolase activity"/>
    <property type="evidence" value="ECO:0007669"/>
    <property type="project" value="UniProtKB-UniRule"/>
</dbReference>
<keyword evidence="4 11" id="KW-0808">Transferase</keyword>
<sequence>MTRSTLQQQSYGVVATPNPLTADAGMEILKAGGNAIDAAVAAAFMHTVVTPDNCGVAGYAGAIVFYLADRKEVLAIDYNSRAPGSAREDLFPVEHHDDGGFRVPEKVNAHGALAVDVPGTVAGLVLAQREFGTLPLRTVLQPAIRAAREGFPVCKALAASIAGTLAANAHAFPEVYRLHTINGRPPLEGEILTNSELADTLELIAEGGSTAFYEGKIAQQIVETVQGHGGLLTLEDLAAYQARIVKPIHIQYRGHDIYTPPLSAGGLTVLQALRVLEGFDVAATGGGARLLHLLIEVAKVVFRERLTKYGDLPTAETLTEQELGDTLIEQLRQEVAVALQNPQKGRIIAPDPGTGTIHFATADAKGNVVSLTTTHGAGFGSLLAVPGTGIVLGHGMCRFDPRPGWPNSVAPHKQPLHNMAPLLALHNGRPSLALGAAGGRTILNTIYTVLTHVIDLGYSLSQALAAARFHVETMEPVWIEDGDEQITQALTELGHEVLIKPAIGTLQGIAFNQETGWAQGESDPRTLGKVVSE</sequence>
<reference evidence="12" key="1">
    <citation type="submission" date="2022-02" db="EMBL/GenBank/DDBJ databases">
        <title>Paenibacillus sp. MBLB1832 Whole Genome Shotgun Sequencing.</title>
        <authorList>
            <person name="Hwang C.Y."/>
            <person name="Cho E.-S."/>
            <person name="Seo M.-J."/>
        </authorList>
    </citation>
    <scope>NUCLEOTIDE SEQUENCE</scope>
    <source>
        <strain evidence="12">MBLB1832</strain>
    </source>
</reference>
<keyword evidence="7 11" id="KW-0012">Acyltransferase</keyword>
<dbReference type="AlphaFoldDB" id="A0AA96LRB4"/>
<evidence type="ECO:0000256" key="10">
    <source>
        <dbReference type="PIRSR" id="PIRSR600101-2"/>
    </source>
</evidence>
<proteinExistence type="inferred from homology"/>
<dbReference type="InterPro" id="IPR029055">
    <property type="entry name" value="Ntn_hydrolases_N"/>
</dbReference>
<feature type="active site" description="Nucleophile" evidence="9">
    <location>
        <position position="356"/>
    </location>
</feature>
<evidence type="ECO:0000313" key="12">
    <source>
        <dbReference type="EMBL" id="WNR46832.1"/>
    </source>
</evidence>
<dbReference type="SUPFAM" id="SSF56235">
    <property type="entry name" value="N-terminal nucleophile aminohydrolases (Ntn hydrolases)"/>
    <property type="match status" value="1"/>
</dbReference>
<evidence type="ECO:0000256" key="4">
    <source>
        <dbReference type="ARBA" id="ARBA00022679"/>
    </source>
</evidence>
<dbReference type="KEGG" id="proo:MJB10_12310"/>
<comment type="catalytic activity">
    <reaction evidence="1 11">
        <text>an S-substituted glutathione + H2O = an S-substituted L-cysteinylglycine + L-glutamate</text>
        <dbReference type="Rhea" id="RHEA:59468"/>
        <dbReference type="ChEBI" id="CHEBI:15377"/>
        <dbReference type="ChEBI" id="CHEBI:29985"/>
        <dbReference type="ChEBI" id="CHEBI:90779"/>
        <dbReference type="ChEBI" id="CHEBI:143103"/>
        <dbReference type="EC" id="3.4.19.13"/>
    </reaction>
</comment>
<dbReference type="GO" id="GO:0103068">
    <property type="term" value="F:leukotriene C4 gamma-glutamyl transferase activity"/>
    <property type="evidence" value="ECO:0007669"/>
    <property type="project" value="UniProtKB-EC"/>
</dbReference>
<organism evidence="12 13">
    <name type="scientific">Paenibacillus roseopurpureus</name>
    <dbReference type="NCBI Taxonomy" id="2918901"/>
    <lineage>
        <taxon>Bacteria</taxon>
        <taxon>Bacillati</taxon>
        <taxon>Bacillota</taxon>
        <taxon>Bacilli</taxon>
        <taxon>Bacillales</taxon>
        <taxon>Paenibacillaceae</taxon>
        <taxon>Paenibacillus</taxon>
    </lineage>
</organism>
<dbReference type="InterPro" id="IPR000101">
    <property type="entry name" value="GGT_peptidase"/>
</dbReference>
<evidence type="ECO:0000256" key="2">
    <source>
        <dbReference type="ARBA" id="ARBA00001089"/>
    </source>
</evidence>
<dbReference type="Gene3D" id="1.10.246.130">
    <property type="match status" value="1"/>
</dbReference>
<dbReference type="Proteomes" id="UP001304650">
    <property type="component" value="Chromosome"/>
</dbReference>
<comment type="PTM">
    <text evidence="11">Cleaved by autocatalysis into a large and a small subunit.</text>
</comment>
<comment type="catalytic activity">
    <reaction evidence="2 11">
        <text>glutathione + H2O = L-cysteinylglycine + L-glutamate</text>
        <dbReference type="Rhea" id="RHEA:28807"/>
        <dbReference type="ChEBI" id="CHEBI:15377"/>
        <dbReference type="ChEBI" id="CHEBI:29985"/>
        <dbReference type="ChEBI" id="CHEBI:57925"/>
        <dbReference type="ChEBI" id="CHEBI:61694"/>
        <dbReference type="EC" id="3.4.19.13"/>
    </reaction>
</comment>
<dbReference type="EMBL" id="CP130319">
    <property type="protein sequence ID" value="WNR46832.1"/>
    <property type="molecule type" value="Genomic_DNA"/>
</dbReference>
<keyword evidence="11" id="KW-0317">Glutathione biosynthesis</keyword>
<dbReference type="RefSeq" id="WP_314805228.1">
    <property type="nucleotide sequence ID" value="NZ_CP130319.1"/>
</dbReference>
<dbReference type="PANTHER" id="PTHR43199:SF1">
    <property type="entry name" value="GLUTATHIONE HYDROLASE PROENZYME"/>
    <property type="match status" value="1"/>
</dbReference>
<accession>A0AA96LRB4</accession>
<dbReference type="Pfam" id="PF01019">
    <property type="entry name" value="G_glu_transpept"/>
    <property type="match status" value="1"/>
</dbReference>
<dbReference type="EC" id="3.4.19.13" evidence="11"/>
<comment type="pathway">
    <text evidence="11">Sulfur metabolism; glutathione metabolism.</text>
</comment>
<name>A0AA96LRB4_9BACL</name>
<comment type="catalytic activity">
    <reaction evidence="8 11">
        <text>an N-terminal (5-L-glutamyl)-[peptide] + an alpha-amino acid = 5-L-glutamyl amino acid + an N-terminal L-alpha-aminoacyl-[peptide]</text>
        <dbReference type="Rhea" id="RHEA:23904"/>
        <dbReference type="Rhea" id="RHEA-COMP:9780"/>
        <dbReference type="Rhea" id="RHEA-COMP:9795"/>
        <dbReference type="ChEBI" id="CHEBI:77644"/>
        <dbReference type="ChEBI" id="CHEBI:78597"/>
        <dbReference type="ChEBI" id="CHEBI:78599"/>
        <dbReference type="ChEBI" id="CHEBI:78608"/>
        <dbReference type="EC" id="2.3.2.2"/>
    </reaction>
</comment>
<evidence type="ECO:0000256" key="11">
    <source>
        <dbReference type="RuleBase" id="RU368036"/>
    </source>
</evidence>
<protein>
    <recommendedName>
        <fullName evidence="11">Glutathione hydrolase proenzyme</fullName>
        <ecNumber evidence="11">2.3.2.2</ecNumber>
        <ecNumber evidence="11">3.4.19.13</ecNumber>
    </recommendedName>
    <component>
        <recommendedName>
            <fullName evidence="11">Glutathione hydrolase large chain</fullName>
        </recommendedName>
    </component>
    <component>
        <recommendedName>
            <fullName evidence="11">Glutathione hydrolase small chain</fullName>
        </recommendedName>
    </component>
</protein>
<evidence type="ECO:0000313" key="13">
    <source>
        <dbReference type="Proteomes" id="UP001304650"/>
    </source>
</evidence>
<evidence type="ECO:0000256" key="1">
    <source>
        <dbReference type="ARBA" id="ARBA00001049"/>
    </source>
</evidence>
<dbReference type="GO" id="GO:0006751">
    <property type="term" value="P:glutathione catabolic process"/>
    <property type="evidence" value="ECO:0007669"/>
    <property type="project" value="UniProtKB-UniRule"/>
</dbReference>
<evidence type="ECO:0000256" key="3">
    <source>
        <dbReference type="ARBA" id="ARBA00009381"/>
    </source>
</evidence>
<comment type="similarity">
    <text evidence="3 11">Belongs to the gamma-glutamyltransferase family.</text>
</comment>
<dbReference type="Gene3D" id="3.60.20.40">
    <property type="match status" value="1"/>
</dbReference>
<feature type="binding site" evidence="10">
    <location>
        <position position="439"/>
    </location>
    <ligand>
        <name>L-glutamate</name>
        <dbReference type="ChEBI" id="CHEBI:29985"/>
    </ligand>
</feature>
<dbReference type="InterPro" id="IPR043137">
    <property type="entry name" value="GGT_ssub_C"/>
</dbReference>